<keyword evidence="5" id="KW-1185">Reference proteome</keyword>
<dbReference type="AlphaFoldDB" id="A0A5C5VN87"/>
<keyword evidence="2" id="KW-0442">Lipid degradation</keyword>
<protein>
    <submittedName>
        <fullName evidence="4">Alpha/beta hydrolase family protein</fullName>
    </submittedName>
</protein>
<dbReference type="GO" id="GO:0016042">
    <property type="term" value="P:lipid catabolic process"/>
    <property type="evidence" value="ECO:0007669"/>
    <property type="project" value="UniProtKB-KW"/>
</dbReference>
<dbReference type="EMBL" id="SJPF01000001">
    <property type="protein sequence ID" value="TWT39189.1"/>
    <property type="molecule type" value="Genomic_DNA"/>
</dbReference>
<evidence type="ECO:0000313" key="4">
    <source>
        <dbReference type="EMBL" id="TWT39189.1"/>
    </source>
</evidence>
<dbReference type="SUPFAM" id="SSF53474">
    <property type="entry name" value="alpha/beta-Hydrolases"/>
    <property type="match status" value="1"/>
</dbReference>
<dbReference type="GO" id="GO:0003847">
    <property type="term" value="F:1-alkyl-2-acetylglycerophosphocholine esterase activity"/>
    <property type="evidence" value="ECO:0007669"/>
    <property type="project" value="TreeGrafter"/>
</dbReference>
<organism evidence="4 5">
    <name type="scientific">Blastopirellula retiformator</name>
    <dbReference type="NCBI Taxonomy" id="2527970"/>
    <lineage>
        <taxon>Bacteria</taxon>
        <taxon>Pseudomonadati</taxon>
        <taxon>Planctomycetota</taxon>
        <taxon>Planctomycetia</taxon>
        <taxon>Pirellulales</taxon>
        <taxon>Pirellulaceae</taxon>
        <taxon>Blastopirellula</taxon>
    </lineage>
</organism>
<sequence>MDAHLLIFDGNLAMATLYRSLFSPLLLTTLLLAPTVAAAAPQVRQIDQEPKDASRDRVVPIRIYLPETEKPLPVILFSHGLGGSRENSRYLGDFWAEHGYVSVFLQHAGSDEEVWKGVERRQILQAMKQAANGKNMLDRNKDVSFILDQLEIWNKQHDSALHSKLDLKHIGMAGHSFGAVTTTAVAGRKFPLGMTTSEPRLDAFLPMSPQTSKGMSAADSFGEIKAPMLCMTGTEDSSHIDGNTTPASRREVYKALPAGDKYELVFDGAQHSAFSDTTGLRVGRRDPDHHPAIQQISLKFWDAYLKNDAAAKQWLQSNQPRKETTLKKSDVWQWK</sequence>
<dbReference type="Proteomes" id="UP000318878">
    <property type="component" value="Unassembled WGS sequence"/>
</dbReference>
<keyword evidence="1 4" id="KW-0378">Hydrolase</keyword>
<comment type="caution">
    <text evidence="4">The sequence shown here is derived from an EMBL/GenBank/DDBJ whole genome shotgun (WGS) entry which is preliminary data.</text>
</comment>
<gene>
    <name evidence="4" type="ORF">Enr8_08850</name>
</gene>
<dbReference type="PANTHER" id="PTHR10272">
    <property type="entry name" value="PLATELET-ACTIVATING FACTOR ACETYLHYDROLASE"/>
    <property type="match status" value="1"/>
</dbReference>
<dbReference type="PANTHER" id="PTHR10272:SF0">
    <property type="entry name" value="PLATELET-ACTIVATING FACTOR ACETYLHYDROLASE"/>
    <property type="match status" value="1"/>
</dbReference>
<evidence type="ECO:0000256" key="3">
    <source>
        <dbReference type="ARBA" id="ARBA00023098"/>
    </source>
</evidence>
<evidence type="ECO:0000256" key="2">
    <source>
        <dbReference type="ARBA" id="ARBA00022963"/>
    </source>
</evidence>
<dbReference type="Gene3D" id="3.40.50.1820">
    <property type="entry name" value="alpha/beta hydrolase"/>
    <property type="match status" value="1"/>
</dbReference>
<evidence type="ECO:0000313" key="5">
    <source>
        <dbReference type="Proteomes" id="UP000318878"/>
    </source>
</evidence>
<dbReference type="OrthoDB" id="192696at2"/>
<accession>A0A5C5VN87</accession>
<dbReference type="InterPro" id="IPR029058">
    <property type="entry name" value="AB_hydrolase_fold"/>
</dbReference>
<proteinExistence type="predicted"/>
<reference evidence="4 5" key="1">
    <citation type="submission" date="2019-02" db="EMBL/GenBank/DDBJ databases">
        <title>Deep-cultivation of Planctomycetes and their phenomic and genomic characterization uncovers novel biology.</title>
        <authorList>
            <person name="Wiegand S."/>
            <person name="Jogler M."/>
            <person name="Boedeker C."/>
            <person name="Pinto D."/>
            <person name="Vollmers J."/>
            <person name="Rivas-Marin E."/>
            <person name="Kohn T."/>
            <person name="Peeters S.H."/>
            <person name="Heuer A."/>
            <person name="Rast P."/>
            <person name="Oberbeckmann S."/>
            <person name="Bunk B."/>
            <person name="Jeske O."/>
            <person name="Meyerdierks A."/>
            <person name="Storesund J.E."/>
            <person name="Kallscheuer N."/>
            <person name="Luecker S."/>
            <person name="Lage O.M."/>
            <person name="Pohl T."/>
            <person name="Merkel B.J."/>
            <person name="Hornburger P."/>
            <person name="Mueller R.-W."/>
            <person name="Bruemmer F."/>
            <person name="Labrenz M."/>
            <person name="Spormann A.M."/>
            <person name="Op Den Camp H."/>
            <person name="Overmann J."/>
            <person name="Amann R."/>
            <person name="Jetten M.S.M."/>
            <person name="Mascher T."/>
            <person name="Medema M.H."/>
            <person name="Devos D.P."/>
            <person name="Kaster A.-K."/>
            <person name="Ovreas L."/>
            <person name="Rohde M."/>
            <person name="Galperin M.Y."/>
            <person name="Jogler C."/>
        </authorList>
    </citation>
    <scope>NUCLEOTIDE SEQUENCE [LARGE SCALE GENOMIC DNA]</scope>
    <source>
        <strain evidence="4 5">Enr8</strain>
    </source>
</reference>
<evidence type="ECO:0000256" key="1">
    <source>
        <dbReference type="ARBA" id="ARBA00022801"/>
    </source>
</evidence>
<keyword evidence="3" id="KW-0443">Lipid metabolism</keyword>
<name>A0A5C5VN87_9BACT</name>